<dbReference type="InterPro" id="IPR009014">
    <property type="entry name" value="Transketo_C/PFOR_II"/>
</dbReference>
<dbReference type="EMBL" id="VFOZ01000001">
    <property type="protein sequence ID" value="TQM00857.1"/>
    <property type="molecule type" value="Genomic_DNA"/>
</dbReference>
<reference evidence="3 4" key="1">
    <citation type="submission" date="2019-06" db="EMBL/GenBank/DDBJ databases">
        <title>Sequencing the genomes of 1000 actinobacteria strains.</title>
        <authorList>
            <person name="Klenk H.-P."/>
        </authorList>
    </citation>
    <scope>NUCLEOTIDE SEQUENCE [LARGE SCALE GENOMIC DNA]</scope>
    <source>
        <strain evidence="3 4">DSM 102200</strain>
    </source>
</reference>
<proteinExistence type="predicted"/>
<dbReference type="SMART" id="SM00861">
    <property type="entry name" value="Transket_pyr"/>
    <property type="match status" value="1"/>
</dbReference>
<dbReference type="Gene3D" id="3.40.50.920">
    <property type="match status" value="1"/>
</dbReference>
<accession>A0A543CUU0</accession>
<keyword evidence="3" id="KW-0670">Pyruvate</keyword>
<dbReference type="GO" id="GO:0000287">
    <property type="term" value="F:magnesium ion binding"/>
    <property type="evidence" value="ECO:0007669"/>
    <property type="project" value="UniProtKB-ARBA"/>
</dbReference>
<gene>
    <name evidence="3" type="ORF">FB559_6580</name>
</gene>
<protein>
    <submittedName>
        <fullName evidence="3">Pyruvate dehydrogenase E1 component beta subunit</fullName>
    </submittedName>
</protein>
<dbReference type="InterPro" id="IPR033248">
    <property type="entry name" value="Transketolase_C"/>
</dbReference>
<dbReference type="InterPro" id="IPR005475">
    <property type="entry name" value="Transketolase-like_Pyr-bd"/>
</dbReference>
<dbReference type="FunFam" id="3.40.50.920:FF:000001">
    <property type="entry name" value="Pyruvate dehydrogenase E1 beta subunit"/>
    <property type="match status" value="1"/>
</dbReference>
<dbReference type="Gene3D" id="3.40.50.970">
    <property type="match status" value="1"/>
</dbReference>
<dbReference type="OrthoDB" id="3457658at2"/>
<dbReference type="Pfam" id="PF02779">
    <property type="entry name" value="Transket_pyr"/>
    <property type="match status" value="1"/>
</dbReference>
<evidence type="ECO:0000256" key="1">
    <source>
        <dbReference type="ARBA" id="ARBA00023002"/>
    </source>
</evidence>
<sequence>MERMLTYVQAIGEAMSQEMSRDPSVVSFGEDNIGGMGCDGKLGNAWGPTQGLHEKFPDRIFDTPITEAAFVGAAVGAAASGLRPVVDLLFADFMGVAFDQLINQAAKLRYMFGGQGTAPLVVRTFYGAGMRGGAQHSQSLYSLVTHVPGLKVVVPSNPYDAKGLMTQAIRDEDPVIYFEHKMLYWTPGEVPEEPYTVPFGQSRLVRSGTDCTVVALGRMVGFAETAAEELAAGGVSIEIIDPRTISPLDEDSIYRSVEKTGRLVVVDESPPRCSVARDIVALVAENRFEALRGPARTVNTPHTPVPYSPALEDRYIPGPDSIVRAVLEAVEAGGWNGRRQDRLAGTQSPVA</sequence>
<comment type="caution">
    <text evidence="3">The sequence shown here is derived from an EMBL/GenBank/DDBJ whole genome shotgun (WGS) entry which is preliminary data.</text>
</comment>
<dbReference type="AlphaFoldDB" id="A0A543CUU0"/>
<dbReference type="SUPFAM" id="SSF52518">
    <property type="entry name" value="Thiamin diphosphate-binding fold (THDP-binding)"/>
    <property type="match status" value="1"/>
</dbReference>
<evidence type="ECO:0000259" key="2">
    <source>
        <dbReference type="SMART" id="SM00861"/>
    </source>
</evidence>
<evidence type="ECO:0000313" key="4">
    <source>
        <dbReference type="Proteomes" id="UP000316096"/>
    </source>
</evidence>
<dbReference type="Proteomes" id="UP000316096">
    <property type="component" value="Unassembled WGS sequence"/>
</dbReference>
<dbReference type="SUPFAM" id="SSF52922">
    <property type="entry name" value="TK C-terminal domain-like"/>
    <property type="match status" value="1"/>
</dbReference>
<dbReference type="GO" id="GO:0016491">
    <property type="term" value="F:oxidoreductase activity"/>
    <property type="evidence" value="ECO:0007669"/>
    <property type="project" value="UniProtKB-KW"/>
</dbReference>
<evidence type="ECO:0000313" key="3">
    <source>
        <dbReference type="EMBL" id="TQM00857.1"/>
    </source>
</evidence>
<dbReference type="PANTHER" id="PTHR43257:SF3">
    <property type="entry name" value="ACETOIN:2,6-DICHLOROPHENOLINDOPHENOL OXIDOREDUCTASE SUBUNIT BETA"/>
    <property type="match status" value="1"/>
</dbReference>
<keyword evidence="1" id="KW-0560">Oxidoreductase</keyword>
<dbReference type="FunFam" id="3.40.50.970:FF:000001">
    <property type="entry name" value="Pyruvate dehydrogenase E1 beta subunit"/>
    <property type="match status" value="1"/>
</dbReference>
<keyword evidence="4" id="KW-1185">Reference proteome</keyword>
<feature type="domain" description="Transketolase-like pyrimidine-binding" evidence="2">
    <location>
        <begin position="5"/>
        <end position="186"/>
    </location>
</feature>
<dbReference type="RefSeq" id="WP_141960730.1">
    <property type="nucleotide sequence ID" value="NZ_VFOZ01000001.1"/>
</dbReference>
<name>A0A543CUU0_9ACTN</name>
<dbReference type="InterPro" id="IPR029061">
    <property type="entry name" value="THDP-binding"/>
</dbReference>
<dbReference type="CDD" id="cd07036">
    <property type="entry name" value="TPP_PYR_E1-PDHc-beta_like"/>
    <property type="match status" value="1"/>
</dbReference>
<organism evidence="3 4">
    <name type="scientific">Actinoallomurus bryophytorum</name>
    <dbReference type="NCBI Taxonomy" id="1490222"/>
    <lineage>
        <taxon>Bacteria</taxon>
        <taxon>Bacillati</taxon>
        <taxon>Actinomycetota</taxon>
        <taxon>Actinomycetes</taxon>
        <taxon>Streptosporangiales</taxon>
        <taxon>Thermomonosporaceae</taxon>
        <taxon>Actinoallomurus</taxon>
    </lineage>
</organism>
<dbReference type="PANTHER" id="PTHR43257">
    <property type="entry name" value="PYRUVATE DEHYDROGENASE E1 COMPONENT BETA SUBUNIT"/>
    <property type="match status" value="1"/>
</dbReference>
<dbReference type="Pfam" id="PF02780">
    <property type="entry name" value="Transketolase_C"/>
    <property type="match status" value="1"/>
</dbReference>